<evidence type="ECO:0000313" key="1">
    <source>
        <dbReference type="EMBL" id="SVC74100.1"/>
    </source>
</evidence>
<proteinExistence type="predicted"/>
<feature type="non-terminal residue" evidence="1">
    <location>
        <position position="42"/>
    </location>
</feature>
<dbReference type="InterPro" id="IPR003329">
    <property type="entry name" value="Cytidylyl_trans"/>
</dbReference>
<accession>A0A382PMV9</accession>
<sequence>MQSDIFIPARLGSKRLPSKPLKEINGKPIIKYLIERLKQCKS</sequence>
<dbReference type="Gene3D" id="3.90.550.10">
    <property type="entry name" value="Spore Coat Polysaccharide Biosynthesis Protein SpsA, Chain A"/>
    <property type="match status" value="1"/>
</dbReference>
<gene>
    <name evidence="1" type="ORF">METZ01_LOCUS326954</name>
</gene>
<evidence type="ECO:0008006" key="2">
    <source>
        <dbReference type="Google" id="ProtNLM"/>
    </source>
</evidence>
<dbReference type="AlphaFoldDB" id="A0A382PMV9"/>
<dbReference type="SUPFAM" id="SSF53448">
    <property type="entry name" value="Nucleotide-diphospho-sugar transferases"/>
    <property type="match status" value="1"/>
</dbReference>
<organism evidence="1">
    <name type="scientific">marine metagenome</name>
    <dbReference type="NCBI Taxonomy" id="408172"/>
    <lineage>
        <taxon>unclassified sequences</taxon>
        <taxon>metagenomes</taxon>
        <taxon>ecological metagenomes</taxon>
    </lineage>
</organism>
<protein>
    <recommendedName>
        <fullName evidence="2">Nucleotidyl transferase domain-containing protein</fullName>
    </recommendedName>
</protein>
<reference evidence="1" key="1">
    <citation type="submission" date="2018-05" db="EMBL/GenBank/DDBJ databases">
        <authorList>
            <person name="Lanie J.A."/>
            <person name="Ng W.-L."/>
            <person name="Kazmierczak K.M."/>
            <person name="Andrzejewski T.M."/>
            <person name="Davidsen T.M."/>
            <person name="Wayne K.J."/>
            <person name="Tettelin H."/>
            <person name="Glass J.I."/>
            <person name="Rusch D."/>
            <person name="Podicherti R."/>
            <person name="Tsui H.-C.T."/>
            <person name="Winkler M.E."/>
        </authorList>
    </citation>
    <scope>NUCLEOTIDE SEQUENCE</scope>
</reference>
<name>A0A382PMV9_9ZZZZ</name>
<dbReference type="Pfam" id="PF02348">
    <property type="entry name" value="CTP_transf_3"/>
    <property type="match status" value="1"/>
</dbReference>
<dbReference type="InterPro" id="IPR029044">
    <property type="entry name" value="Nucleotide-diphossugar_trans"/>
</dbReference>
<dbReference type="EMBL" id="UINC01108188">
    <property type="protein sequence ID" value="SVC74100.1"/>
    <property type="molecule type" value="Genomic_DNA"/>
</dbReference>